<feature type="transmembrane region" description="Helical" evidence="1">
    <location>
        <begin position="356"/>
        <end position="377"/>
    </location>
</feature>
<keyword evidence="3" id="KW-1185">Reference proteome</keyword>
<feature type="transmembrane region" description="Helical" evidence="1">
    <location>
        <begin position="389"/>
        <end position="410"/>
    </location>
</feature>
<feature type="transmembrane region" description="Helical" evidence="1">
    <location>
        <begin position="416"/>
        <end position="438"/>
    </location>
</feature>
<feature type="transmembrane region" description="Helical" evidence="1">
    <location>
        <begin position="83"/>
        <end position="105"/>
    </location>
</feature>
<dbReference type="RefSeq" id="WP_238477080.1">
    <property type="nucleotide sequence ID" value="NZ_CP064786.1"/>
</dbReference>
<protein>
    <submittedName>
        <fullName evidence="2">Putative membrane protein</fullName>
    </submittedName>
</protein>
<evidence type="ECO:0000313" key="3">
    <source>
        <dbReference type="Proteomes" id="UP000663586"/>
    </source>
</evidence>
<feature type="transmembrane region" description="Helical" evidence="1">
    <location>
        <begin position="53"/>
        <end position="71"/>
    </location>
</feature>
<dbReference type="KEGG" id="hara:AArcS_1804"/>
<accession>A0A897MVC1</accession>
<proteinExistence type="predicted"/>
<dbReference type="AlphaFoldDB" id="A0A897MVC1"/>
<organism evidence="2 3">
    <name type="scientific">Natranaeroarchaeum sulfidigenes</name>
    <dbReference type="NCBI Taxonomy" id="2784880"/>
    <lineage>
        <taxon>Archaea</taxon>
        <taxon>Methanobacteriati</taxon>
        <taxon>Methanobacteriota</taxon>
        <taxon>Stenosarchaea group</taxon>
        <taxon>Halobacteria</taxon>
        <taxon>Halobacteriales</taxon>
        <taxon>Natronoarchaeaceae</taxon>
        <taxon>Natranaeroarchaeum</taxon>
    </lineage>
</organism>
<dbReference type="GeneID" id="70685180"/>
<feature type="transmembrane region" description="Helical" evidence="1">
    <location>
        <begin position="180"/>
        <end position="196"/>
    </location>
</feature>
<dbReference type="EMBL" id="CP064786">
    <property type="protein sequence ID" value="QSG03013.1"/>
    <property type="molecule type" value="Genomic_DNA"/>
</dbReference>
<sequence length="609" mass="66309">MATTSKQTDPADTRTRKVLLVLGFLALTIGIVAARTRPATGYEISFYASTPTLFWIGVGLAGIIGTVVGFGSPQYRRVWQGSILLTGSAVLSVIALPIFRGFHFYGPGDALSHLGWVRMIESGALHPASLRYPAVHSIATMLSNGAALPDTHALMLTTVVFFALFLLFVPLCVASITNSGPAILIGVLSGLLLLPINNVGVHTTAHPTSQTIMFVPVVLYLLFGYVRDRGERYPMGSVSGIGLLLGLSAIATMLIHPQQSLNLLGAFLLISLVQYGYSTFRDPEHPINQQRLLYDQTALFTLLFLLWVPRLERVRVAVVDITTGLITGGTPGTTVAGRTVSLAVLGGSLEEMFVKLFSISLLYVIAAGLLVLTLLVGKLRRVGPNGRAFIQYLVVAGIPASVFFVLFLLADASDQYFRYFGFVMALVTILGAVAVTISIDRFGDLGAKPVLSTGLGLIFVLFLVMQLISFHPSPYIYQPSNQISDGQMSGYETAFDDREEDVQFAGIRSGPRRYVDAYYGTNSPTAETFPGSREVIPEEEFNDNLAGAYDERTYMPVASADYDREVGLFQELRYSEEGFQQLEQNTEVDRVQSNGEFELYLIDPDNTDG</sequence>
<evidence type="ECO:0000313" key="2">
    <source>
        <dbReference type="EMBL" id="QSG03013.1"/>
    </source>
</evidence>
<evidence type="ECO:0000256" key="1">
    <source>
        <dbReference type="SAM" id="Phobius"/>
    </source>
</evidence>
<name>A0A897MVC1_9EURY</name>
<feature type="transmembrane region" description="Helical" evidence="1">
    <location>
        <begin position="261"/>
        <end position="280"/>
    </location>
</feature>
<gene>
    <name evidence="2" type="ORF">AArcS_1804</name>
</gene>
<keyword evidence="1" id="KW-1133">Transmembrane helix</keyword>
<feature type="transmembrane region" description="Helical" evidence="1">
    <location>
        <begin position="450"/>
        <end position="470"/>
    </location>
</feature>
<feature type="transmembrane region" description="Helical" evidence="1">
    <location>
        <begin position="238"/>
        <end position="255"/>
    </location>
</feature>
<keyword evidence="1" id="KW-0812">Transmembrane</keyword>
<dbReference type="Proteomes" id="UP000663586">
    <property type="component" value="Chromosome"/>
</dbReference>
<keyword evidence="1" id="KW-0472">Membrane</keyword>
<feature type="transmembrane region" description="Helical" evidence="1">
    <location>
        <begin position="292"/>
        <end position="309"/>
    </location>
</feature>
<feature type="transmembrane region" description="Helical" evidence="1">
    <location>
        <begin position="208"/>
        <end position="226"/>
    </location>
</feature>
<reference evidence="2" key="1">
    <citation type="submission" date="2020-11" db="EMBL/GenBank/DDBJ databases">
        <title>Carbohydrate-dependent, anaerobic sulfur respiration: A novel catabolism in halophilic archaea.</title>
        <authorList>
            <person name="Sorokin D.Y."/>
            <person name="Messina E."/>
            <person name="Smedile F."/>
            <person name="La Cono V."/>
            <person name="Hallsworth J.E."/>
            <person name="Yakimov M.M."/>
        </authorList>
    </citation>
    <scope>NUCLEOTIDE SEQUENCE</scope>
    <source>
        <strain evidence="2">AArc-S</strain>
    </source>
</reference>
<feature type="transmembrane region" description="Helical" evidence="1">
    <location>
        <begin position="153"/>
        <end position="173"/>
    </location>
</feature>